<feature type="region of interest" description="Disordered" evidence="1">
    <location>
        <begin position="75"/>
        <end position="154"/>
    </location>
</feature>
<dbReference type="Proteomes" id="UP000823405">
    <property type="component" value="Unassembled WGS sequence"/>
</dbReference>
<evidence type="ECO:0000313" key="2">
    <source>
        <dbReference type="EMBL" id="KAG0290119.1"/>
    </source>
</evidence>
<feature type="region of interest" description="Disordered" evidence="1">
    <location>
        <begin position="412"/>
        <end position="444"/>
    </location>
</feature>
<keyword evidence="3" id="KW-1185">Reference proteome</keyword>
<reference evidence="2" key="1">
    <citation type="journal article" date="2020" name="Fungal Divers.">
        <title>Resolving the Mortierellaceae phylogeny through synthesis of multi-gene phylogenetics and phylogenomics.</title>
        <authorList>
            <person name="Vandepol N."/>
            <person name="Liber J."/>
            <person name="Desiro A."/>
            <person name="Na H."/>
            <person name="Kennedy M."/>
            <person name="Barry K."/>
            <person name="Grigoriev I.V."/>
            <person name="Miller A.N."/>
            <person name="O'Donnell K."/>
            <person name="Stajich J.E."/>
            <person name="Bonito G."/>
        </authorList>
    </citation>
    <scope>NUCLEOTIDE SEQUENCE</scope>
    <source>
        <strain evidence="2">NVP60</strain>
    </source>
</reference>
<feature type="compositionally biased region" description="Low complexity" evidence="1">
    <location>
        <begin position="191"/>
        <end position="264"/>
    </location>
</feature>
<feature type="compositionally biased region" description="Low complexity" evidence="1">
    <location>
        <begin position="106"/>
        <end position="130"/>
    </location>
</feature>
<organism evidence="2 3">
    <name type="scientific">Linnemannia gamsii</name>
    <dbReference type="NCBI Taxonomy" id="64522"/>
    <lineage>
        <taxon>Eukaryota</taxon>
        <taxon>Fungi</taxon>
        <taxon>Fungi incertae sedis</taxon>
        <taxon>Mucoromycota</taxon>
        <taxon>Mortierellomycotina</taxon>
        <taxon>Mortierellomycetes</taxon>
        <taxon>Mortierellales</taxon>
        <taxon>Mortierellaceae</taxon>
        <taxon>Linnemannia</taxon>
    </lineage>
</organism>
<feature type="compositionally biased region" description="Polar residues" evidence="1">
    <location>
        <begin position="482"/>
        <end position="499"/>
    </location>
</feature>
<comment type="caution">
    <text evidence="2">The sequence shown here is derived from an EMBL/GenBank/DDBJ whole genome shotgun (WGS) entry which is preliminary data.</text>
</comment>
<feature type="region of interest" description="Disordered" evidence="1">
    <location>
        <begin position="595"/>
        <end position="617"/>
    </location>
</feature>
<evidence type="ECO:0000256" key="1">
    <source>
        <dbReference type="SAM" id="MobiDB-lite"/>
    </source>
</evidence>
<feature type="compositionally biased region" description="Basic and acidic residues" evidence="1">
    <location>
        <begin position="131"/>
        <end position="141"/>
    </location>
</feature>
<protein>
    <submittedName>
        <fullName evidence="2">Uncharacterized protein</fullName>
    </submittedName>
</protein>
<feature type="compositionally biased region" description="Low complexity" evidence="1">
    <location>
        <begin position="75"/>
        <end position="84"/>
    </location>
</feature>
<proteinExistence type="predicted"/>
<dbReference type="OrthoDB" id="2436511at2759"/>
<accession>A0A9P6QRT6</accession>
<evidence type="ECO:0000313" key="3">
    <source>
        <dbReference type="Proteomes" id="UP000823405"/>
    </source>
</evidence>
<feature type="region of interest" description="Disordered" evidence="1">
    <location>
        <begin position="528"/>
        <end position="547"/>
    </location>
</feature>
<feature type="region of interest" description="Disordered" evidence="1">
    <location>
        <begin position="465"/>
        <end position="516"/>
    </location>
</feature>
<feature type="region of interest" description="Disordered" evidence="1">
    <location>
        <begin position="191"/>
        <end position="281"/>
    </location>
</feature>
<feature type="compositionally biased region" description="Basic and acidic residues" evidence="1">
    <location>
        <begin position="417"/>
        <end position="430"/>
    </location>
</feature>
<dbReference type="AlphaFoldDB" id="A0A9P6QRT6"/>
<sequence>MVGAKPVGPVSVSVSGKSIATGLLPSSSYSPQARVKYTIRAILQRPFPCITHVEASQEVWVLHSSLPPQFPSSLLTSSLSPSNSTRAAGRSHSNASSKRRRRSIKTDATSADAPTTTTTTATNPTSSDNAATDKESSKSLEDNSDVPKSQSQSLLSLPMPSQVIKSALALLPSIDLSRSKQLFSISKTIGASASESASGSGTGSATASSSQPSTSATAATAPTTTPATTATTATSSATTAKDSIDTTSEAGSSSSRSSVSSPKSNSHDNANNQAYNPEDIGNENVADYTGVWEAFDIPYSLSLPSEMVYLGQVVPLTIRFGPHRGYFSGRGKQEQSTVGHQDADEMTPATSLRRFVVKKGVLRLMEHTLLREVTTSQVPPPKSSTQNKNHNKSLALMMTNAHASSQTTLEQPFEYDGSTKDSSSHRRAFSEQHQPSNSGKSKRTMVPVFGKRQDQNAIYQEQGYHGSHSHLPLPGGGDSGEAVQQQQQRNTKIQHQHQLSLPGGGGGSGDASHKHEGDLRRSFFKPNRHSMDVSTTGRPVSLVNPYGPKNGGINPRIVSSIEAKFKTEVMLLSLTPFLQRQEQWYQRQLTKIASGLQDGSDGDKDSQKEDNDDNDEERDIMYVEEEDVEEDIEDGVWQTTIWVPIPGPSAMATFTETKNIVKTHTLQLILLCGLSGEKVPAPAVVVQGGEEEDAGSVSAVSLSNVNKEFRLEMDLHVTGPRSPVEMTVRHQ</sequence>
<name>A0A9P6QRT6_9FUNG</name>
<dbReference type="EMBL" id="JAAAIN010002784">
    <property type="protein sequence ID" value="KAG0290119.1"/>
    <property type="molecule type" value="Genomic_DNA"/>
</dbReference>
<gene>
    <name evidence="2" type="ORF">BGZ97_006269</name>
</gene>